<proteinExistence type="predicted"/>
<feature type="transmembrane region" description="Helical" evidence="1">
    <location>
        <begin position="94"/>
        <end position="113"/>
    </location>
</feature>
<sequence length="117" mass="12474">MGRRNNMKFSKVKALATTGVTAIYLGLMNTQVVLAADGGEVQSKLTSAGKTIQGILTGLVVLVGICVALFIIIKRMPDADDPREKSEVYHAVGRVAGLVALAAAVIWLLPWVYSLFT</sequence>
<evidence type="ECO:0000313" key="2">
    <source>
        <dbReference type="EMBL" id="ABA12831.1"/>
    </source>
</evidence>
<geneLocation type="plasmid" evidence="2">
    <name>unnamed</name>
</geneLocation>
<keyword evidence="1" id="KW-0812">Transmembrane</keyword>
<protein>
    <submittedName>
        <fullName evidence="2">TrsB protein (TraB)-like</fullName>
    </submittedName>
</protein>
<keyword evidence="2" id="KW-0614">Plasmid</keyword>
<keyword evidence="1" id="KW-0472">Membrane</keyword>
<dbReference type="InterPro" id="IPR031607">
    <property type="entry name" value="T4SS_CagC"/>
</dbReference>
<reference evidence="2" key="1">
    <citation type="journal article" date="2005" name="Plasmid">
        <title>Sequence analysis of the plasmid genome of the probiotic strain Lactobacillus paracasei NFBC338 which includes the plasmids pCD01 and pCD02.</title>
        <authorList>
            <person name="Desmond C."/>
            <person name="Ross R.P."/>
            <person name="Fitzgerald G."/>
            <person name="Stanton C."/>
        </authorList>
    </citation>
    <scope>NUCLEOTIDE SEQUENCE</scope>
    <source>
        <strain evidence="2">NFBC338</strain>
        <plasmid evidence="2">unnamed</plasmid>
    </source>
</reference>
<feature type="transmembrane region" description="Helical" evidence="1">
    <location>
        <begin position="51"/>
        <end position="73"/>
    </location>
</feature>
<evidence type="ECO:0000256" key="1">
    <source>
        <dbReference type="SAM" id="Phobius"/>
    </source>
</evidence>
<dbReference type="AlphaFoldDB" id="Q3MN41"/>
<keyword evidence="1" id="KW-1133">Transmembrane helix</keyword>
<dbReference type="EMBL" id="AY673958">
    <property type="protein sequence ID" value="ABA12831.1"/>
    <property type="molecule type" value="Genomic_DNA"/>
</dbReference>
<organism evidence="2">
    <name type="scientific">Lacticaseibacillus paracasei subsp. paracasei</name>
    <dbReference type="NCBI Taxonomy" id="47714"/>
    <lineage>
        <taxon>Bacteria</taxon>
        <taxon>Bacillati</taxon>
        <taxon>Bacillota</taxon>
        <taxon>Bacilli</taxon>
        <taxon>Lactobacillales</taxon>
        <taxon>Lactobacillaceae</taxon>
        <taxon>Lacticaseibacillus</taxon>
    </lineage>
</organism>
<name>Q3MN41_LACPA</name>
<dbReference type="Pfam" id="PF16943">
    <property type="entry name" value="T4SS_CagC"/>
    <property type="match status" value="1"/>
</dbReference>
<accession>Q3MN41</accession>